<dbReference type="Ensembl" id="ENSPNAT00000084158.1">
    <property type="protein sequence ID" value="ENSPNAP00000049865.1"/>
    <property type="gene ID" value="ENSPNAG00000037382.1"/>
</dbReference>
<protein>
    <submittedName>
        <fullName evidence="2">Uncharacterized protein</fullName>
    </submittedName>
</protein>
<proteinExistence type="predicted"/>
<dbReference type="PANTHER" id="PTHR22529:SF1">
    <property type="entry name" value="EPITHELIAL-STROMAL INTERACTION PROTEIN 1"/>
    <property type="match status" value="1"/>
</dbReference>
<keyword evidence="3" id="KW-1185">Reference proteome</keyword>
<reference evidence="2 3" key="1">
    <citation type="submission" date="2020-10" db="EMBL/GenBank/DDBJ databases">
        <title>Pygocentrus nattereri (red-bellied piranha) genome, fPygNat1, primary haplotype.</title>
        <authorList>
            <person name="Myers G."/>
            <person name="Meyer A."/>
            <person name="Karagic N."/>
            <person name="Pippel M."/>
            <person name="Winkler S."/>
            <person name="Tracey A."/>
            <person name="Wood J."/>
            <person name="Formenti G."/>
            <person name="Howe K."/>
            <person name="Fedrigo O."/>
            <person name="Jarvis E.D."/>
        </authorList>
    </citation>
    <scope>NUCLEOTIDE SEQUENCE [LARGE SCALE GENOMIC DNA]</scope>
</reference>
<organism evidence="2 3">
    <name type="scientific">Pygocentrus nattereri</name>
    <name type="common">Red-bellied piranha</name>
    <dbReference type="NCBI Taxonomy" id="42514"/>
    <lineage>
        <taxon>Eukaryota</taxon>
        <taxon>Metazoa</taxon>
        <taxon>Chordata</taxon>
        <taxon>Craniata</taxon>
        <taxon>Vertebrata</taxon>
        <taxon>Euteleostomi</taxon>
        <taxon>Actinopterygii</taxon>
        <taxon>Neopterygii</taxon>
        <taxon>Teleostei</taxon>
        <taxon>Ostariophysi</taxon>
        <taxon>Characiformes</taxon>
        <taxon>Characoidei</taxon>
        <taxon>Pygocentrus</taxon>
    </lineage>
</organism>
<dbReference type="InterPro" id="IPR026185">
    <property type="entry name" value="EPSTI1"/>
</dbReference>
<evidence type="ECO:0000313" key="2">
    <source>
        <dbReference type="Ensembl" id="ENSPNAP00000049865.1"/>
    </source>
</evidence>
<feature type="region of interest" description="Disordered" evidence="1">
    <location>
        <begin position="1"/>
        <end position="61"/>
    </location>
</feature>
<evidence type="ECO:0000313" key="3">
    <source>
        <dbReference type="Proteomes" id="UP001501920"/>
    </source>
</evidence>
<feature type="compositionally biased region" description="Basic residues" evidence="1">
    <location>
        <begin position="167"/>
        <end position="180"/>
    </location>
</feature>
<dbReference type="GeneTree" id="ENSGT00390000013820"/>
<reference evidence="2" key="3">
    <citation type="submission" date="2025-09" db="UniProtKB">
        <authorList>
            <consortium name="Ensembl"/>
        </authorList>
    </citation>
    <scope>IDENTIFICATION</scope>
</reference>
<evidence type="ECO:0000256" key="1">
    <source>
        <dbReference type="SAM" id="MobiDB-lite"/>
    </source>
</evidence>
<name>A0AAR2JD49_PYGNA</name>
<feature type="region of interest" description="Disordered" evidence="1">
    <location>
        <begin position="160"/>
        <end position="188"/>
    </location>
</feature>
<reference evidence="2" key="2">
    <citation type="submission" date="2025-08" db="UniProtKB">
        <authorList>
            <consortium name="Ensembl"/>
        </authorList>
    </citation>
    <scope>IDENTIFICATION</scope>
</reference>
<accession>A0AAR2JD49</accession>
<sequence>MNPNPNGDIWSGINNEVDDMQPGESGDSLNNNPNPENPPDTQAPVARTPTHSDGYSIIPPNESRRSKLQRMAKKELDDLNKWKEEHRPGPIHLAPEKLGGGVSLAEVRQRQQVEACQSKLQKKVSTFCLKLDIHSLKTMHSGLLILYHIVMFCSSKKKKWTESENRQKKRRIRRRRPFKGRRSDTMAN</sequence>
<dbReference type="PANTHER" id="PTHR22529">
    <property type="entry name" value="EPITHELIAL-STROMAL INTERACTION PROTEIN 1"/>
    <property type="match status" value="1"/>
</dbReference>
<dbReference type="Proteomes" id="UP001501920">
    <property type="component" value="Chromosome 6"/>
</dbReference>
<dbReference type="AlphaFoldDB" id="A0AAR2JD49"/>